<sequence length="130" mass="13861">MTTNTSAAAVQAAQNYLDALCGNDLDSLIALFADDVTWEDPVGSDPVRGRAALRKIYAPVVGNFSAQLDTPIRGSHANQAAMAFTFESDLDGTRSRARAIDIITVNDNGLITGLQAYWSIDDVEALPTSE</sequence>
<keyword evidence="3" id="KW-1185">Reference proteome</keyword>
<dbReference type="RefSeq" id="WP_043682427.1">
    <property type="nucleotide sequence ID" value="NZ_BDCI01000034.1"/>
</dbReference>
<evidence type="ECO:0000313" key="2">
    <source>
        <dbReference type="EMBL" id="KIA59738.1"/>
    </source>
</evidence>
<comment type="caution">
    <text evidence="2">The sequence shown here is derived from an EMBL/GenBank/DDBJ whole genome shotgun (WGS) entry which is preliminary data.</text>
</comment>
<accession>A0ABR4Z351</accession>
<dbReference type="EMBL" id="JNFP01000094">
    <property type="protein sequence ID" value="KIA59738.1"/>
    <property type="molecule type" value="Genomic_DNA"/>
</dbReference>
<protein>
    <recommendedName>
        <fullName evidence="1">SnoaL-like domain-containing protein</fullName>
    </recommendedName>
</protein>
<evidence type="ECO:0000259" key="1">
    <source>
        <dbReference type="Pfam" id="PF12680"/>
    </source>
</evidence>
<feature type="domain" description="SnoaL-like" evidence="1">
    <location>
        <begin position="14"/>
        <end position="112"/>
    </location>
</feature>
<organism evidence="2 3">
    <name type="scientific">Nocardia vulneris</name>
    <dbReference type="NCBI Taxonomy" id="1141657"/>
    <lineage>
        <taxon>Bacteria</taxon>
        <taxon>Bacillati</taxon>
        <taxon>Actinomycetota</taxon>
        <taxon>Actinomycetes</taxon>
        <taxon>Mycobacteriales</taxon>
        <taxon>Nocardiaceae</taxon>
        <taxon>Nocardia</taxon>
    </lineage>
</organism>
<dbReference type="Gene3D" id="3.10.450.50">
    <property type="match status" value="1"/>
</dbReference>
<dbReference type="Proteomes" id="UP000031364">
    <property type="component" value="Unassembled WGS sequence"/>
</dbReference>
<name>A0ABR4Z351_9NOCA</name>
<proteinExistence type="predicted"/>
<dbReference type="Pfam" id="PF12680">
    <property type="entry name" value="SnoaL_2"/>
    <property type="match status" value="1"/>
</dbReference>
<reference evidence="2 3" key="1">
    <citation type="journal article" date="2014" name="Int. J. Syst. Evol. Microbiol.">
        <title>Nocardia vulneris sp. nov., isolated from wounds of human patients in North America.</title>
        <authorList>
            <person name="Lasker B.A."/>
            <person name="Bell M."/>
            <person name="Klenk H.P."/>
            <person name="Sproer C."/>
            <person name="Schumann C."/>
            <person name="Schumann P."/>
            <person name="Brown J.M."/>
        </authorList>
    </citation>
    <scope>NUCLEOTIDE SEQUENCE [LARGE SCALE GENOMIC DNA]</scope>
    <source>
        <strain evidence="2 3">W9851</strain>
    </source>
</reference>
<gene>
    <name evidence="2" type="ORF">FG87_41140</name>
</gene>
<evidence type="ECO:0000313" key="3">
    <source>
        <dbReference type="Proteomes" id="UP000031364"/>
    </source>
</evidence>
<dbReference type="InterPro" id="IPR032710">
    <property type="entry name" value="NTF2-like_dom_sf"/>
</dbReference>
<dbReference type="InterPro" id="IPR037401">
    <property type="entry name" value="SnoaL-like"/>
</dbReference>
<dbReference type="SUPFAM" id="SSF54427">
    <property type="entry name" value="NTF2-like"/>
    <property type="match status" value="1"/>
</dbReference>